<feature type="region of interest" description="Disordered" evidence="1">
    <location>
        <begin position="1"/>
        <end position="46"/>
    </location>
</feature>
<evidence type="ECO:0000313" key="4">
    <source>
        <dbReference type="Proteomes" id="UP001152803"/>
    </source>
</evidence>
<proteinExistence type="predicted"/>
<feature type="compositionally biased region" description="Basic and acidic residues" evidence="1">
    <location>
        <begin position="158"/>
        <end position="167"/>
    </location>
</feature>
<dbReference type="GO" id="GO:0007165">
    <property type="term" value="P:signal transduction"/>
    <property type="evidence" value="ECO:0007669"/>
    <property type="project" value="InterPro"/>
</dbReference>
<dbReference type="EMBL" id="JAFJMO010000007">
    <property type="protein sequence ID" value="KAJ8271773.1"/>
    <property type="molecule type" value="Genomic_DNA"/>
</dbReference>
<dbReference type="PROSITE" id="PS51361">
    <property type="entry name" value="TENEURIN_N"/>
    <property type="match status" value="1"/>
</dbReference>
<feature type="domain" description="Teneurin N-terminal" evidence="2">
    <location>
        <begin position="1"/>
        <end position="247"/>
    </location>
</feature>
<organism evidence="3 4">
    <name type="scientific">Conger conger</name>
    <name type="common">Conger eel</name>
    <name type="synonym">Muraena conger</name>
    <dbReference type="NCBI Taxonomy" id="82655"/>
    <lineage>
        <taxon>Eukaryota</taxon>
        <taxon>Metazoa</taxon>
        <taxon>Chordata</taxon>
        <taxon>Craniata</taxon>
        <taxon>Vertebrata</taxon>
        <taxon>Euteleostomi</taxon>
        <taxon>Actinopterygii</taxon>
        <taxon>Neopterygii</taxon>
        <taxon>Teleostei</taxon>
        <taxon>Anguilliformes</taxon>
        <taxon>Congridae</taxon>
        <taxon>Conger</taxon>
    </lineage>
</organism>
<reference evidence="3" key="1">
    <citation type="journal article" date="2023" name="Science">
        <title>Genome structures resolve the early diversification of teleost fishes.</title>
        <authorList>
            <person name="Parey E."/>
            <person name="Louis A."/>
            <person name="Montfort J."/>
            <person name="Bouchez O."/>
            <person name="Roques C."/>
            <person name="Iampietro C."/>
            <person name="Lluch J."/>
            <person name="Castinel A."/>
            <person name="Donnadieu C."/>
            <person name="Desvignes T."/>
            <person name="Floi Bucao C."/>
            <person name="Jouanno E."/>
            <person name="Wen M."/>
            <person name="Mejri S."/>
            <person name="Dirks R."/>
            <person name="Jansen H."/>
            <person name="Henkel C."/>
            <person name="Chen W.J."/>
            <person name="Zahm M."/>
            <person name="Cabau C."/>
            <person name="Klopp C."/>
            <person name="Thompson A.W."/>
            <person name="Robinson-Rechavi M."/>
            <person name="Braasch I."/>
            <person name="Lecointre G."/>
            <person name="Bobe J."/>
            <person name="Postlethwait J.H."/>
            <person name="Berthelot C."/>
            <person name="Roest Crollius H."/>
            <person name="Guiguen Y."/>
        </authorList>
    </citation>
    <scope>NUCLEOTIDE SEQUENCE</scope>
    <source>
        <strain evidence="3">Concon-B</strain>
    </source>
</reference>
<evidence type="ECO:0000259" key="2">
    <source>
        <dbReference type="PROSITE" id="PS51361"/>
    </source>
</evidence>
<dbReference type="OrthoDB" id="9932339at2759"/>
<feature type="region of interest" description="Disordered" evidence="1">
    <location>
        <begin position="145"/>
        <end position="183"/>
    </location>
</feature>
<gene>
    <name evidence="3" type="ORF">COCON_G00106320</name>
</gene>
<dbReference type="Pfam" id="PF06484">
    <property type="entry name" value="Ten_N"/>
    <property type="match status" value="1"/>
</dbReference>
<feature type="compositionally biased region" description="Polar residues" evidence="1">
    <location>
        <begin position="170"/>
        <end position="182"/>
    </location>
</feature>
<comment type="caution">
    <text evidence="3">The sequence shown here is derived from an EMBL/GenBank/DDBJ whole genome shotgun (WGS) entry which is preliminary data.</text>
</comment>
<dbReference type="AlphaFoldDB" id="A0A9Q1DJ27"/>
<keyword evidence="4" id="KW-1185">Reference proteome</keyword>
<protein>
    <recommendedName>
        <fullName evidence="2">Teneurin N-terminal domain-containing protein</fullName>
    </recommendedName>
</protein>
<feature type="compositionally biased region" description="Polar residues" evidence="1">
    <location>
        <begin position="145"/>
        <end position="157"/>
    </location>
</feature>
<evidence type="ECO:0000313" key="3">
    <source>
        <dbReference type="EMBL" id="KAJ8271773.1"/>
    </source>
</evidence>
<dbReference type="GO" id="GO:0016020">
    <property type="term" value="C:membrane"/>
    <property type="evidence" value="ECO:0007669"/>
    <property type="project" value="InterPro"/>
</dbReference>
<accession>A0A9Q1DJ27</accession>
<name>A0A9Q1DJ27_CONCO</name>
<feature type="compositionally biased region" description="Polar residues" evidence="1">
    <location>
        <begin position="37"/>
        <end position="46"/>
    </location>
</feature>
<sequence>MDVKERRPYCSLTKGRRDKERRYTSSSGESEECRVPTQKSYSSSETLKAFDHDSSRLLYGSRVKDTVHREADEYTRPAGQNFNLRQLGICEPAARRGLAFCAEMGLPHRGYTAGSEPDPQSEAVMSPEHAMRLWGRGVKAGRNSCLSSRSNSALTLTDTEHDNKSDSENELQATAGTDQSWMESRRLSGGMASVGGNGAAGIGNAVLAPVSAPLVHTVGPGFPQEPIVSLSVIRCTSGGLGEITCSI</sequence>
<dbReference type="InterPro" id="IPR009471">
    <property type="entry name" value="Ten_N"/>
</dbReference>
<dbReference type="Proteomes" id="UP001152803">
    <property type="component" value="Unassembled WGS sequence"/>
</dbReference>
<evidence type="ECO:0000256" key="1">
    <source>
        <dbReference type="SAM" id="MobiDB-lite"/>
    </source>
</evidence>